<accession>A0A5C4UUU5</accession>
<dbReference type="Proteomes" id="UP000311713">
    <property type="component" value="Unassembled WGS sequence"/>
</dbReference>
<evidence type="ECO:0000256" key="5">
    <source>
        <dbReference type="PROSITE-ProRule" id="PRU01248"/>
    </source>
</evidence>
<keyword evidence="4" id="KW-0233">DNA recombination</keyword>
<dbReference type="InterPro" id="IPR002104">
    <property type="entry name" value="Integrase_catalytic"/>
</dbReference>
<evidence type="ECO:0000256" key="1">
    <source>
        <dbReference type="ARBA" id="ARBA00008857"/>
    </source>
</evidence>
<feature type="domain" description="Tyr recombinase" evidence="6">
    <location>
        <begin position="169"/>
        <end position="354"/>
    </location>
</feature>
<gene>
    <name evidence="8" type="ORF">FH715_20520</name>
</gene>
<feature type="domain" description="Core-binding (CB)" evidence="7">
    <location>
        <begin position="65"/>
        <end position="146"/>
    </location>
</feature>
<name>A0A5C4UUU5_9ACTN</name>
<evidence type="ECO:0000256" key="3">
    <source>
        <dbReference type="ARBA" id="ARBA00023125"/>
    </source>
</evidence>
<reference evidence="8 9" key="1">
    <citation type="submission" date="2019-06" db="EMBL/GenBank/DDBJ databases">
        <title>Draft genome of Streptomyces sedi sp. JCM16909.</title>
        <authorList>
            <person name="Klykleung N."/>
            <person name="Tanasupawat S."/>
            <person name="Kudo T."/>
            <person name="Yuki M."/>
            <person name="Ohkuma M."/>
        </authorList>
    </citation>
    <scope>NUCLEOTIDE SEQUENCE [LARGE SCALE GENOMIC DNA]</scope>
    <source>
        <strain evidence="8 9">JCM 16909</strain>
    </source>
</reference>
<dbReference type="InterPro" id="IPR004107">
    <property type="entry name" value="Integrase_SAM-like_N"/>
</dbReference>
<dbReference type="PROSITE" id="PS51900">
    <property type="entry name" value="CB"/>
    <property type="match status" value="1"/>
</dbReference>
<dbReference type="AlphaFoldDB" id="A0A5C4UUU5"/>
<dbReference type="GO" id="GO:0006310">
    <property type="term" value="P:DNA recombination"/>
    <property type="evidence" value="ECO:0007669"/>
    <property type="project" value="UniProtKB-KW"/>
</dbReference>
<dbReference type="GO" id="GO:0003677">
    <property type="term" value="F:DNA binding"/>
    <property type="evidence" value="ECO:0007669"/>
    <property type="project" value="UniProtKB-UniRule"/>
</dbReference>
<sequence>MATIIDKGVSSPGKRWLVRYREPGGRSARQREKSFARRKDAADFATRVEHDKRSFTYADPNAGNKPLHVFVDEWLDALHHVTDGTWESYERIWRLHVLPHLGERTLSQVSMTDVERLFATWSSGGAPRNTVESRRIAVSSAFTYAVRHKLVPLNPVRGAELPGRSVTAIDEHALPSMEEVQAIAESIGSRLAPAIWLMACCGLRIGEVLGLHETDFHGDTVRLRRQVTRTKARNGIYVVRYAPLKHRSEGEWRDVPLPESVAPFAQSFPILTEKGTIPYPDLLRRSWNRAIKRLGLPHYTPHDLRHLWATMTLTRNVSIHEVSRWLGHRSIKVTVDRYGHLTRDGHQRCREVVGALCAPFVGSALSGAPAA</sequence>
<proteinExistence type="inferred from homology"/>
<dbReference type="EMBL" id="VDGT01000017">
    <property type="protein sequence ID" value="TNM27441.1"/>
    <property type="molecule type" value="Genomic_DNA"/>
</dbReference>
<dbReference type="Pfam" id="PF00589">
    <property type="entry name" value="Phage_integrase"/>
    <property type="match status" value="1"/>
</dbReference>
<dbReference type="InterPro" id="IPR050090">
    <property type="entry name" value="Tyrosine_recombinase_XerCD"/>
</dbReference>
<dbReference type="CDD" id="cd01189">
    <property type="entry name" value="INT_ICEBs1_C_like"/>
    <property type="match status" value="1"/>
</dbReference>
<dbReference type="OrthoDB" id="1822491at2"/>
<dbReference type="PANTHER" id="PTHR30349:SF64">
    <property type="entry name" value="PROPHAGE INTEGRASE INTD-RELATED"/>
    <property type="match status" value="1"/>
</dbReference>
<dbReference type="RefSeq" id="WP_139647498.1">
    <property type="nucleotide sequence ID" value="NZ_BAAAZS010000053.1"/>
</dbReference>
<dbReference type="Gene3D" id="1.10.443.10">
    <property type="entry name" value="Intergrase catalytic core"/>
    <property type="match status" value="1"/>
</dbReference>
<dbReference type="InterPro" id="IPR011010">
    <property type="entry name" value="DNA_brk_join_enz"/>
</dbReference>
<keyword evidence="2" id="KW-0229">DNA integration</keyword>
<dbReference type="PANTHER" id="PTHR30349">
    <property type="entry name" value="PHAGE INTEGRASE-RELATED"/>
    <property type="match status" value="1"/>
</dbReference>
<dbReference type="Gene3D" id="1.10.150.130">
    <property type="match status" value="1"/>
</dbReference>
<comment type="similarity">
    <text evidence="1">Belongs to the 'phage' integrase family.</text>
</comment>
<comment type="caution">
    <text evidence="8">The sequence shown here is derived from an EMBL/GenBank/DDBJ whole genome shotgun (WGS) entry which is preliminary data.</text>
</comment>
<organism evidence="8 9">
    <name type="scientific">Streptomyces sedi</name>
    <dbReference type="NCBI Taxonomy" id="555059"/>
    <lineage>
        <taxon>Bacteria</taxon>
        <taxon>Bacillati</taxon>
        <taxon>Actinomycetota</taxon>
        <taxon>Actinomycetes</taxon>
        <taxon>Kitasatosporales</taxon>
        <taxon>Streptomycetaceae</taxon>
        <taxon>Streptomyces</taxon>
    </lineage>
</organism>
<dbReference type="PROSITE" id="PS51898">
    <property type="entry name" value="TYR_RECOMBINASE"/>
    <property type="match status" value="1"/>
</dbReference>
<evidence type="ECO:0000259" key="6">
    <source>
        <dbReference type="PROSITE" id="PS51898"/>
    </source>
</evidence>
<keyword evidence="3 5" id="KW-0238">DNA-binding</keyword>
<evidence type="ECO:0000313" key="8">
    <source>
        <dbReference type="EMBL" id="TNM27441.1"/>
    </source>
</evidence>
<evidence type="ECO:0000313" key="9">
    <source>
        <dbReference type="Proteomes" id="UP000311713"/>
    </source>
</evidence>
<dbReference type="SUPFAM" id="SSF56349">
    <property type="entry name" value="DNA breaking-rejoining enzymes"/>
    <property type="match status" value="1"/>
</dbReference>
<keyword evidence="9" id="KW-1185">Reference proteome</keyword>
<dbReference type="GO" id="GO:0015074">
    <property type="term" value="P:DNA integration"/>
    <property type="evidence" value="ECO:0007669"/>
    <property type="project" value="UniProtKB-KW"/>
</dbReference>
<dbReference type="InterPro" id="IPR010998">
    <property type="entry name" value="Integrase_recombinase_N"/>
</dbReference>
<dbReference type="Pfam" id="PF14659">
    <property type="entry name" value="Phage_int_SAM_3"/>
    <property type="match status" value="1"/>
</dbReference>
<protein>
    <submittedName>
        <fullName evidence="8">Site-specific integrase</fullName>
    </submittedName>
</protein>
<evidence type="ECO:0000256" key="2">
    <source>
        <dbReference type="ARBA" id="ARBA00022908"/>
    </source>
</evidence>
<dbReference type="InterPro" id="IPR044068">
    <property type="entry name" value="CB"/>
</dbReference>
<evidence type="ECO:0000259" key="7">
    <source>
        <dbReference type="PROSITE" id="PS51900"/>
    </source>
</evidence>
<dbReference type="InterPro" id="IPR013762">
    <property type="entry name" value="Integrase-like_cat_sf"/>
</dbReference>
<evidence type="ECO:0000256" key="4">
    <source>
        <dbReference type="ARBA" id="ARBA00023172"/>
    </source>
</evidence>